<accession>A0ABM9B7Z6</accession>
<dbReference type="InterPro" id="IPR002347">
    <property type="entry name" value="SDR_fam"/>
</dbReference>
<dbReference type="EMBL" id="CAKMAB010000003">
    <property type="protein sequence ID" value="CAH1054629.1"/>
    <property type="molecule type" value="Genomic_DNA"/>
</dbReference>
<dbReference type="Gene3D" id="3.40.50.720">
    <property type="entry name" value="NAD(P)-binding Rossmann-like Domain"/>
    <property type="match status" value="1"/>
</dbReference>
<dbReference type="InterPro" id="IPR036291">
    <property type="entry name" value="NAD(P)-bd_dom_sf"/>
</dbReference>
<organism evidence="1 2">
    <name type="scientific">Paenibacillus pseudetheri</name>
    <dbReference type="NCBI Taxonomy" id="2897682"/>
    <lineage>
        <taxon>Bacteria</taxon>
        <taxon>Bacillati</taxon>
        <taxon>Bacillota</taxon>
        <taxon>Bacilli</taxon>
        <taxon>Bacillales</taxon>
        <taxon>Paenibacillaceae</taxon>
        <taxon>Paenibacillus</taxon>
    </lineage>
</organism>
<dbReference type="SUPFAM" id="SSF51735">
    <property type="entry name" value="NAD(P)-binding Rossmann-fold domains"/>
    <property type="match status" value="1"/>
</dbReference>
<reference evidence="1" key="1">
    <citation type="submission" date="2021-12" db="EMBL/GenBank/DDBJ databases">
        <authorList>
            <person name="Criscuolo A."/>
        </authorList>
    </citation>
    <scope>NUCLEOTIDE SEQUENCE</scope>
    <source>
        <strain evidence="1">CIP111894</strain>
    </source>
</reference>
<evidence type="ECO:0000313" key="1">
    <source>
        <dbReference type="EMBL" id="CAH1054629.1"/>
    </source>
</evidence>
<gene>
    <name evidence="1" type="ORF">PAECIP111894_00774</name>
</gene>
<evidence type="ECO:0000313" key="2">
    <source>
        <dbReference type="Proteomes" id="UP000838749"/>
    </source>
</evidence>
<sequence length="64" mass="7129">MTDQRLQGKVAVVTGAGSGIGKATAIRFAQHGAKVYMLGPDNQPTQYLCHSKICHPTYERKWRR</sequence>
<name>A0ABM9B7Z6_9BACL</name>
<keyword evidence="2" id="KW-1185">Reference proteome</keyword>
<dbReference type="PANTHER" id="PTHR42820">
    <property type="entry name" value="SHORT-CHAIN DEHYDROGENASE REDUCTASE"/>
    <property type="match status" value="1"/>
</dbReference>
<dbReference type="PANTHER" id="PTHR42820:SF1">
    <property type="entry name" value="SHORT-CHAIN DEHYDROGENASE_REDUCTASE FAMILY PROTEIN"/>
    <property type="match status" value="1"/>
</dbReference>
<proteinExistence type="predicted"/>
<dbReference type="Pfam" id="PF00106">
    <property type="entry name" value="adh_short"/>
    <property type="match status" value="1"/>
</dbReference>
<protein>
    <submittedName>
        <fullName evidence="1">Uncharacterized protein</fullName>
    </submittedName>
</protein>
<comment type="caution">
    <text evidence="1">The sequence shown here is derived from an EMBL/GenBank/DDBJ whole genome shotgun (WGS) entry which is preliminary data.</text>
</comment>
<dbReference type="Proteomes" id="UP000838749">
    <property type="component" value="Unassembled WGS sequence"/>
</dbReference>